<dbReference type="NCBIfam" id="TIGR01974">
    <property type="entry name" value="NDH_I_L"/>
    <property type="match status" value="1"/>
</dbReference>
<comment type="caution">
    <text evidence="11">The sequence shown here is derived from an EMBL/GenBank/DDBJ whole genome shotgun (WGS) entry which is preliminary data.</text>
</comment>
<feature type="transmembrane region" description="Helical" evidence="8">
    <location>
        <begin position="118"/>
        <end position="135"/>
    </location>
</feature>
<dbReference type="EMBL" id="QOKZ01000006">
    <property type="protein sequence ID" value="RMC33833.1"/>
    <property type="molecule type" value="Genomic_DNA"/>
</dbReference>
<evidence type="ECO:0000259" key="9">
    <source>
        <dbReference type="Pfam" id="PF00361"/>
    </source>
</evidence>
<keyword evidence="12" id="KW-1185">Reference proteome</keyword>
<feature type="transmembrane region" description="Helical" evidence="8">
    <location>
        <begin position="181"/>
        <end position="206"/>
    </location>
</feature>
<dbReference type="PRINTS" id="PR01435">
    <property type="entry name" value="NPOXDRDTASE5"/>
</dbReference>
<dbReference type="GO" id="GO:0008137">
    <property type="term" value="F:NADH dehydrogenase (ubiquinone) activity"/>
    <property type="evidence" value="ECO:0007669"/>
    <property type="project" value="InterPro"/>
</dbReference>
<dbReference type="PANTHER" id="PTHR42829:SF2">
    <property type="entry name" value="NADH-UBIQUINONE OXIDOREDUCTASE CHAIN 5"/>
    <property type="match status" value="1"/>
</dbReference>
<reference evidence="11 12" key="1">
    <citation type="submission" date="2018-07" db="EMBL/GenBank/DDBJ databases">
        <authorList>
            <person name="Zhang Y."/>
            <person name="Wang L."/>
            <person name="Ma S."/>
        </authorList>
    </citation>
    <scope>NUCLEOTIDE SEQUENCE [LARGE SCALE GENOMIC DNA]</scope>
    <source>
        <strain evidence="11 12">4-2</strain>
    </source>
</reference>
<dbReference type="InterPro" id="IPR018393">
    <property type="entry name" value="NADHpl_OxRdtase_5_subgr"/>
</dbReference>
<evidence type="ECO:0000313" key="11">
    <source>
        <dbReference type="EMBL" id="RMC33833.1"/>
    </source>
</evidence>
<feature type="region of interest" description="Disordered" evidence="7">
    <location>
        <begin position="511"/>
        <end position="556"/>
    </location>
</feature>
<gene>
    <name evidence="11" type="ORF">C9E81_16195</name>
</gene>
<evidence type="ECO:0000256" key="2">
    <source>
        <dbReference type="ARBA" id="ARBA00004127"/>
    </source>
</evidence>
<dbReference type="InterPro" id="IPR001750">
    <property type="entry name" value="ND/Mrp_TM"/>
</dbReference>
<evidence type="ECO:0000256" key="5">
    <source>
        <dbReference type="ARBA" id="ARBA00023136"/>
    </source>
</evidence>
<feature type="compositionally biased region" description="Low complexity" evidence="7">
    <location>
        <begin position="516"/>
        <end position="526"/>
    </location>
</feature>
<feature type="transmembrane region" description="Helical" evidence="8">
    <location>
        <begin position="226"/>
        <end position="248"/>
    </location>
</feature>
<evidence type="ECO:0000256" key="6">
    <source>
        <dbReference type="RuleBase" id="RU000320"/>
    </source>
</evidence>
<dbReference type="NCBIfam" id="NF005141">
    <property type="entry name" value="PRK06590.1"/>
    <property type="match status" value="1"/>
</dbReference>
<feature type="domain" description="NADH:quinone oxidoreductase/Mrp antiporter transmembrane" evidence="9">
    <location>
        <begin position="135"/>
        <end position="438"/>
    </location>
</feature>
<dbReference type="AlphaFoldDB" id="A0A3M0M9C7"/>
<dbReference type="PRINTS" id="PR01434">
    <property type="entry name" value="NADHDHGNASE5"/>
</dbReference>
<feature type="domain" description="NADH-Ubiquinone oxidoreductase (complex I) chain 5 N-terminal" evidence="10">
    <location>
        <begin position="62"/>
        <end position="108"/>
    </location>
</feature>
<organism evidence="11 12">
    <name type="scientific">Paracoccus alkanivorans</name>
    <dbReference type="NCBI Taxonomy" id="2116655"/>
    <lineage>
        <taxon>Bacteria</taxon>
        <taxon>Pseudomonadati</taxon>
        <taxon>Pseudomonadota</taxon>
        <taxon>Alphaproteobacteria</taxon>
        <taxon>Rhodobacterales</taxon>
        <taxon>Paracoccaceae</taxon>
        <taxon>Paracoccus</taxon>
    </lineage>
</organism>
<evidence type="ECO:0000256" key="7">
    <source>
        <dbReference type="SAM" id="MobiDB-lite"/>
    </source>
</evidence>
<feature type="transmembrane region" description="Helical" evidence="8">
    <location>
        <begin position="344"/>
        <end position="362"/>
    </location>
</feature>
<keyword evidence="4 8" id="KW-1133">Transmembrane helix</keyword>
<name>A0A3M0M9C7_9RHOB</name>
<dbReference type="Pfam" id="PF00361">
    <property type="entry name" value="Proton_antipo_M"/>
    <property type="match status" value="1"/>
</dbReference>
<accession>A0A3M0M9C7</accession>
<dbReference type="GO" id="GO:0042773">
    <property type="term" value="P:ATP synthesis coupled electron transport"/>
    <property type="evidence" value="ECO:0007669"/>
    <property type="project" value="InterPro"/>
</dbReference>
<dbReference type="GO" id="GO:0012505">
    <property type="term" value="C:endomembrane system"/>
    <property type="evidence" value="ECO:0007669"/>
    <property type="project" value="UniProtKB-SubCell"/>
</dbReference>
<feature type="transmembrane region" description="Helical" evidence="8">
    <location>
        <begin position="79"/>
        <end position="97"/>
    </location>
</feature>
<dbReference type="Proteomes" id="UP000273516">
    <property type="component" value="Unassembled WGS sequence"/>
</dbReference>
<dbReference type="InterPro" id="IPR001516">
    <property type="entry name" value="Proton_antipo_N"/>
</dbReference>
<feature type="transmembrane region" description="Helical" evidence="8">
    <location>
        <begin position="260"/>
        <end position="282"/>
    </location>
</feature>
<feature type="transmembrane region" description="Helical" evidence="8">
    <location>
        <begin position="288"/>
        <end position="309"/>
    </location>
</feature>
<sequence length="715" mass="78649">MAQFILFAPLLGAIIAGFGWRMIGEQAAQYLTTGILFAAALFSWIIFLGFDGEIRQIPVFDWVVSGDFTSEWAIRLDRLTAIMLVVVTTVSALVHLYSMGYMAHDENFDHDQNYKARFFAYLSFFTFAMLMLVTADNLLQMFFGWEGVGVASYLLIGFYFRKQSAGAAAMKAFIVNRVGDFGFLLGIFGLFWMTGGIQFDTIFAQVPELAQTQMHFLWRDWNAAEVLAVLLFIGAMGKSAQLFLHTWLPDAMEGPTPVSALIHAATMVTAGVFLVCRMSPLFEFAPDAKTFVTVIGATTAFFAATVGLVQNDIKRVIAYSTCSQLGYMFVAAGVGVYSVAMFHLLTHAFFKAMLFLGAGSVIHAMHHEQDMRNYGGLRKKVPLTFWAMLIGTLAITGVGIPLTHIGFAGFLSKDAAIESAWAGNSYAFWMLVIAAAFTSFYSWRLMFMTFWGEPRGDHHAHQHAHESPRVMTVPLGVLAVGAIFAGMVWYQPFFGSHDRVAQFFHMGHGEEHASTDAGHGEAAPAEHGGEEAASAEESHDAAAAPAEGEAAEGEEGHAIATDVPEPVGGAIYMHPDNHVLDEAHHSPAWVKVSPFFAMLGGLLLAWIFYIRKPELPAKLAAQQAGLYQFLLNKWYFDELYDVIFTRPARWLGRKLWTGGDGAVIDGAINGVAMGIIPRLTRFAGRVQSGYLFHYAFAMVLGIVGLLIWVMMRGTH</sequence>
<comment type="function">
    <text evidence="1">NDH-1 shuttles electrons from NADH, via FMN and iron-sulfur (Fe-S) centers, to quinones in the respiratory chain. The immediate electron acceptor for the enzyme in this species is believed to be ubiquinone. Couples the redox reaction to proton translocation (for every two electrons transferred, four hydrogen ions are translocated across the cytoplasmic membrane), and thus conserves the redox energy in a proton gradient.</text>
</comment>
<evidence type="ECO:0000313" key="12">
    <source>
        <dbReference type="Proteomes" id="UP000273516"/>
    </source>
</evidence>
<protein>
    <submittedName>
        <fullName evidence="11">NADH-quinone oxidoreductase subunit L</fullName>
    </submittedName>
</protein>
<proteinExistence type="predicted"/>
<feature type="transmembrane region" description="Helical" evidence="8">
    <location>
        <begin position="316"/>
        <end position="338"/>
    </location>
</feature>
<feature type="transmembrane region" description="Helical" evidence="8">
    <location>
        <begin position="30"/>
        <end position="50"/>
    </location>
</feature>
<dbReference type="Gene3D" id="1.20.5.2700">
    <property type="match status" value="1"/>
</dbReference>
<feature type="transmembrane region" description="Helical" evidence="8">
    <location>
        <begin position="141"/>
        <end position="160"/>
    </location>
</feature>
<dbReference type="Pfam" id="PF00662">
    <property type="entry name" value="Proton_antipo_N"/>
    <property type="match status" value="1"/>
</dbReference>
<evidence type="ECO:0000256" key="3">
    <source>
        <dbReference type="ARBA" id="ARBA00022692"/>
    </source>
</evidence>
<evidence type="ECO:0000256" key="1">
    <source>
        <dbReference type="ARBA" id="ARBA00002378"/>
    </source>
</evidence>
<feature type="transmembrane region" description="Helical" evidence="8">
    <location>
        <begin position="472"/>
        <end position="490"/>
    </location>
</feature>
<evidence type="ECO:0000256" key="8">
    <source>
        <dbReference type="SAM" id="Phobius"/>
    </source>
</evidence>
<feature type="transmembrane region" description="Helical" evidence="8">
    <location>
        <begin position="383"/>
        <end position="407"/>
    </location>
</feature>
<dbReference type="PANTHER" id="PTHR42829">
    <property type="entry name" value="NADH-UBIQUINONE OXIDOREDUCTASE CHAIN 5"/>
    <property type="match status" value="1"/>
</dbReference>
<dbReference type="GO" id="GO:0016020">
    <property type="term" value="C:membrane"/>
    <property type="evidence" value="ECO:0007669"/>
    <property type="project" value="UniProtKB-SubCell"/>
</dbReference>
<dbReference type="GO" id="GO:0003954">
    <property type="term" value="F:NADH dehydrogenase activity"/>
    <property type="evidence" value="ECO:0007669"/>
    <property type="project" value="TreeGrafter"/>
</dbReference>
<feature type="transmembrane region" description="Helical" evidence="8">
    <location>
        <begin position="588"/>
        <end position="609"/>
    </location>
</feature>
<dbReference type="GO" id="GO:0015990">
    <property type="term" value="P:electron transport coupled proton transport"/>
    <property type="evidence" value="ECO:0007669"/>
    <property type="project" value="TreeGrafter"/>
</dbReference>
<dbReference type="RefSeq" id="WP_122113387.1">
    <property type="nucleotide sequence ID" value="NZ_QOKZ01000006.1"/>
</dbReference>
<feature type="transmembrane region" description="Helical" evidence="8">
    <location>
        <begin position="6"/>
        <end position="23"/>
    </location>
</feature>
<dbReference type="OrthoDB" id="9811798at2"/>
<evidence type="ECO:0000259" key="10">
    <source>
        <dbReference type="Pfam" id="PF00662"/>
    </source>
</evidence>
<feature type="transmembrane region" description="Helical" evidence="8">
    <location>
        <begin position="691"/>
        <end position="711"/>
    </location>
</feature>
<comment type="subcellular location">
    <subcellularLocation>
        <location evidence="2">Endomembrane system</location>
        <topology evidence="2">Multi-pass membrane protein</topology>
    </subcellularLocation>
    <subcellularLocation>
        <location evidence="6">Membrane</location>
        <topology evidence="6">Multi-pass membrane protein</topology>
    </subcellularLocation>
</comment>
<feature type="transmembrane region" description="Helical" evidence="8">
    <location>
        <begin position="427"/>
        <end position="451"/>
    </location>
</feature>
<keyword evidence="3 6" id="KW-0812">Transmembrane</keyword>
<dbReference type="InterPro" id="IPR003945">
    <property type="entry name" value="NU5C-like"/>
</dbReference>
<evidence type="ECO:0000256" key="4">
    <source>
        <dbReference type="ARBA" id="ARBA00022989"/>
    </source>
</evidence>
<keyword evidence="5 8" id="KW-0472">Membrane</keyword>